<dbReference type="RefSeq" id="WP_078817156.1">
    <property type="nucleotide sequence ID" value="NZ_FUYJ01000002.1"/>
</dbReference>
<evidence type="ECO:0000313" key="4">
    <source>
        <dbReference type="EMBL" id="SKA94947.1"/>
    </source>
</evidence>
<dbReference type="AlphaFoldDB" id="A0A1T4XZE6"/>
<feature type="domain" description="HTH tetR-type" evidence="3">
    <location>
        <begin position="1"/>
        <end position="59"/>
    </location>
</feature>
<dbReference type="InterPro" id="IPR023772">
    <property type="entry name" value="DNA-bd_HTH_TetR-type_CS"/>
</dbReference>
<dbReference type="Pfam" id="PF17932">
    <property type="entry name" value="TetR_C_24"/>
    <property type="match status" value="1"/>
</dbReference>
<dbReference type="InterPro" id="IPR036271">
    <property type="entry name" value="Tet_transcr_reg_TetR-rel_C_sf"/>
</dbReference>
<dbReference type="InterPro" id="IPR001647">
    <property type="entry name" value="HTH_TetR"/>
</dbReference>
<dbReference type="PROSITE" id="PS01081">
    <property type="entry name" value="HTH_TETR_1"/>
    <property type="match status" value="1"/>
</dbReference>
<evidence type="ECO:0000256" key="1">
    <source>
        <dbReference type="ARBA" id="ARBA00023125"/>
    </source>
</evidence>
<sequence length="188" mass="21730">MKEKITQASILLFEQKGFSQTSIQDIVDSIGVTKGTFYYYFTSKEQLLMEIHLDYISDLLNRQQSIMENEKLTYQEKLEKVIVLLIADIQDKGPSGRVFFREMRHLVEENVETIDKQRDLFRLNIEQLVANGIQAGEFRPELRADIVAFGVLGMANYSYNWFNPSGEISAEQLSKLFSMILFDGIKKP</sequence>
<evidence type="ECO:0000313" key="5">
    <source>
        <dbReference type="Proteomes" id="UP000190042"/>
    </source>
</evidence>
<protein>
    <submittedName>
        <fullName evidence="4">Transcriptional regulator, TetR family</fullName>
    </submittedName>
</protein>
<dbReference type="InterPro" id="IPR050624">
    <property type="entry name" value="HTH-type_Tx_Regulator"/>
</dbReference>
<organism evidence="4 5">
    <name type="scientific">Sporosarcina newyorkensis</name>
    <dbReference type="NCBI Taxonomy" id="759851"/>
    <lineage>
        <taxon>Bacteria</taxon>
        <taxon>Bacillati</taxon>
        <taxon>Bacillota</taxon>
        <taxon>Bacilli</taxon>
        <taxon>Bacillales</taxon>
        <taxon>Caryophanaceae</taxon>
        <taxon>Sporosarcina</taxon>
    </lineage>
</organism>
<feature type="DNA-binding region" description="H-T-H motif" evidence="2">
    <location>
        <begin position="22"/>
        <end position="41"/>
    </location>
</feature>
<reference evidence="5" key="1">
    <citation type="submission" date="2017-02" db="EMBL/GenBank/DDBJ databases">
        <authorList>
            <person name="Varghese N."/>
            <person name="Submissions S."/>
        </authorList>
    </citation>
    <scope>NUCLEOTIDE SEQUENCE [LARGE SCALE GENOMIC DNA]</scope>
    <source>
        <strain evidence="5">DSM 23966</strain>
    </source>
</reference>
<dbReference type="GO" id="GO:0003677">
    <property type="term" value="F:DNA binding"/>
    <property type="evidence" value="ECO:0007669"/>
    <property type="project" value="UniProtKB-UniRule"/>
</dbReference>
<dbReference type="PANTHER" id="PTHR43479">
    <property type="entry name" value="ACREF/ENVCD OPERON REPRESSOR-RELATED"/>
    <property type="match status" value="1"/>
</dbReference>
<dbReference type="InterPro" id="IPR009057">
    <property type="entry name" value="Homeodomain-like_sf"/>
</dbReference>
<keyword evidence="1 2" id="KW-0238">DNA-binding</keyword>
<dbReference type="Proteomes" id="UP000190042">
    <property type="component" value="Unassembled WGS sequence"/>
</dbReference>
<dbReference type="InterPro" id="IPR041490">
    <property type="entry name" value="KstR2_TetR_C"/>
</dbReference>
<dbReference type="EMBL" id="FUYJ01000002">
    <property type="protein sequence ID" value="SKA94947.1"/>
    <property type="molecule type" value="Genomic_DNA"/>
</dbReference>
<evidence type="ECO:0000259" key="3">
    <source>
        <dbReference type="PROSITE" id="PS50977"/>
    </source>
</evidence>
<evidence type="ECO:0000256" key="2">
    <source>
        <dbReference type="PROSITE-ProRule" id="PRU00335"/>
    </source>
</evidence>
<name>A0A1T4XZE6_9BACL</name>
<dbReference type="SUPFAM" id="SSF48498">
    <property type="entry name" value="Tetracyclin repressor-like, C-terminal domain"/>
    <property type="match status" value="1"/>
</dbReference>
<dbReference type="Pfam" id="PF00440">
    <property type="entry name" value="TetR_N"/>
    <property type="match status" value="1"/>
</dbReference>
<gene>
    <name evidence="4" type="ORF">SAMN04244570_1513</name>
</gene>
<keyword evidence="5" id="KW-1185">Reference proteome</keyword>
<dbReference type="PANTHER" id="PTHR43479:SF11">
    <property type="entry name" value="ACREF_ENVCD OPERON REPRESSOR-RELATED"/>
    <property type="match status" value="1"/>
</dbReference>
<dbReference type="PRINTS" id="PR00455">
    <property type="entry name" value="HTHTETR"/>
</dbReference>
<dbReference type="SUPFAM" id="SSF46689">
    <property type="entry name" value="Homeodomain-like"/>
    <property type="match status" value="1"/>
</dbReference>
<dbReference type="PROSITE" id="PS50977">
    <property type="entry name" value="HTH_TETR_2"/>
    <property type="match status" value="1"/>
</dbReference>
<proteinExistence type="predicted"/>
<dbReference type="Gene3D" id="1.10.357.10">
    <property type="entry name" value="Tetracycline Repressor, domain 2"/>
    <property type="match status" value="1"/>
</dbReference>
<accession>A0A1T4XZE6</accession>
<dbReference type="Gene3D" id="1.10.10.60">
    <property type="entry name" value="Homeodomain-like"/>
    <property type="match status" value="1"/>
</dbReference>